<proteinExistence type="predicted"/>
<sequence length="87" mass="9209">MVEWPVVSGRWSVARSPPPAEPGAEGILTPHISPRLCRGAGWTLAEWAISDAVGRICLGIRVLKRPNAFGLPAGDIIGSDAIESFTC</sequence>
<protein>
    <submittedName>
        <fullName evidence="1">Uncharacterized protein</fullName>
    </submittedName>
</protein>
<dbReference type="EMBL" id="SJPP01000001">
    <property type="protein sequence ID" value="TWU14206.1"/>
    <property type="molecule type" value="Genomic_DNA"/>
</dbReference>
<name>A0A5C6BSL0_9PLAN</name>
<keyword evidence="2" id="KW-1185">Reference proteome</keyword>
<gene>
    <name evidence="1" type="ORF">CA54_30490</name>
</gene>
<dbReference type="Proteomes" id="UP000320735">
    <property type="component" value="Unassembled WGS sequence"/>
</dbReference>
<evidence type="ECO:0000313" key="1">
    <source>
        <dbReference type="EMBL" id="TWU14206.1"/>
    </source>
</evidence>
<reference evidence="1 2" key="1">
    <citation type="submission" date="2019-02" db="EMBL/GenBank/DDBJ databases">
        <title>Deep-cultivation of Planctomycetes and their phenomic and genomic characterization uncovers novel biology.</title>
        <authorList>
            <person name="Wiegand S."/>
            <person name="Jogler M."/>
            <person name="Boedeker C."/>
            <person name="Pinto D."/>
            <person name="Vollmers J."/>
            <person name="Rivas-Marin E."/>
            <person name="Kohn T."/>
            <person name="Peeters S.H."/>
            <person name="Heuer A."/>
            <person name="Rast P."/>
            <person name="Oberbeckmann S."/>
            <person name="Bunk B."/>
            <person name="Jeske O."/>
            <person name="Meyerdierks A."/>
            <person name="Storesund J.E."/>
            <person name="Kallscheuer N."/>
            <person name="Luecker S."/>
            <person name="Lage O.M."/>
            <person name="Pohl T."/>
            <person name="Merkel B.J."/>
            <person name="Hornburger P."/>
            <person name="Mueller R.-W."/>
            <person name="Bruemmer F."/>
            <person name="Labrenz M."/>
            <person name="Spormann A.M."/>
            <person name="Op Den Camp H."/>
            <person name="Overmann J."/>
            <person name="Amann R."/>
            <person name="Jetten M.S.M."/>
            <person name="Mascher T."/>
            <person name="Medema M.H."/>
            <person name="Devos D.P."/>
            <person name="Kaster A.-K."/>
            <person name="Ovreas L."/>
            <person name="Rohde M."/>
            <person name="Galperin M.Y."/>
            <person name="Jogler C."/>
        </authorList>
    </citation>
    <scope>NUCLEOTIDE SEQUENCE [LARGE SCALE GENOMIC DNA]</scope>
    <source>
        <strain evidence="1 2">CA54</strain>
    </source>
</reference>
<dbReference type="AlphaFoldDB" id="A0A5C6BSL0"/>
<accession>A0A5C6BSL0</accession>
<evidence type="ECO:0000313" key="2">
    <source>
        <dbReference type="Proteomes" id="UP000320735"/>
    </source>
</evidence>
<organism evidence="1 2">
    <name type="scientific">Symmachiella macrocystis</name>
    <dbReference type="NCBI Taxonomy" id="2527985"/>
    <lineage>
        <taxon>Bacteria</taxon>
        <taxon>Pseudomonadati</taxon>
        <taxon>Planctomycetota</taxon>
        <taxon>Planctomycetia</taxon>
        <taxon>Planctomycetales</taxon>
        <taxon>Planctomycetaceae</taxon>
        <taxon>Symmachiella</taxon>
    </lineage>
</organism>
<comment type="caution">
    <text evidence="1">The sequence shown here is derived from an EMBL/GenBank/DDBJ whole genome shotgun (WGS) entry which is preliminary data.</text>
</comment>